<keyword evidence="7" id="KW-0961">Cell wall biogenesis/degradation</keyword>
<dbReference type="FunFam" id="3.90.550.10:FF:000112">
    <property type="entry name" value="Cellulose synthase-like protein E1"/>
    <property type="match status" value="1"/>
</dbReference>
<accession>A0AAN8VS13</accession>
<dbReference type="Proteomes" id="UP001370490">
    <property type="component" value="Unassembled WGS sequence"/>
</dbReference>
<dbReference type="GO" id="GO:0016020">
    <property type="term" value="C:membrane"/>
    <property type="evidence" value="ECO:0007669"/>
    <property type="project" value="InterPro"/>
</dbReference>
<sequence>MRREGCIRLFETKSAKGRLLHKLLVCSIFVGICSILSYRLIHFLDPEEGTIGTWGCILMFTAELWFSFYWFLAQFCRWDMVYHSTFKDRLSLRYEECLPGVDVFVCTADPRIEPPLMVINTVLSVMGYDYPTEKLSIYLSDDGVSELTFYAMLEASHYAKYWLPFCKKFKIEPRSPEAYFKTRASPSIEIDDPLLSQEWSSMKKLYEDVKDRIDTATKLGQIPQKDPKVFLDWDLGCSQHDHPTILKILIDAGDRKAFDIDGQPLPTLVYLAREKRPQYHHNFKAGALNALIRVSSEITNGTIILNVDCDMYSNNAESVRDALCFFMDEEKGPDIAYVQYPMHYENLSKNDIYGSMMRVANKVELAGFDANGGPCYIGSGCFQRRETLCGLKYSKGWQTRLRRKNDKKERSTRVLEEMCKVLASWTYEENTQWGKDIGLKYDCTSEDVITGLSIQCRGWKSMNFSPERKAFVGVAPTTLLQSLVQHKRWSEGLLQIFFSKYCPLIYGYKKIPLKLQFSYCPYMLWALNCLPTLCYVSVPSLCLLRGISLFPKVSSPWFLSFMYVIIAENGYSLGEFLWCGGTSQGWWNEQRMWLFRRTTSYFFALWDTILKLIGLSESDFIVTAKLTDEDVYQRYQQEVMEFGTPSPLFTIIATQALLNLFSFLWVVKSMLITPQLGVLEPLIIQIIICFVVVLVNLPVYGALFFRKDKGRMAASVTYKSVMLALLICTITLY</sequence>
<evidence type="ECO:0000256" key="7">
    <source>
        <dbReference type="ARBA" id="ARBA00023316"/>
    </source>
</evidence>
<comment type="similarity">
    <text evidence="9">Belongs to the glycosyltransferase 2 family. Plant cellulose synthase-like E subfamily.</text>
</comment>
<comment type="function">
    <text evidence="8">Thought to be a Golgi-localized beta-glycan synthase that polymerize the backbones of noncellulosic polysaccharides (hemicelluloses) of plant cell wall.</text>
</comment>
<evidence type="ECO:0000256" key="3">
    <source>
        <dbReference type="ARBA" id="ARBA00022679"/>
    </source>
</evidence>
<evidence type="ECO:0000256" key="1">
    <source>
        <dbReference type="ARBA" id="ARBA00004127"/>
    </source>
</evidence>
<feature type="active site" evidence="10">
    <location>
        <position position="447"/>
    </location>
</feature>
<dbReference type="AlphaFoldDB" id="A0AAN8VS13"/>
<dbReference type="Pfam" id="PF03552">
    <property type="entry name" value="Cellulose_synt"/>
    <property type="match status" value="2"/>
</dbReference>
<feature type="active site" evidence="10">
    <location>
        <position position="142"/>
    </location>
</feature>
<feature type="transmembrane region" description="Helical" evidence="13">
    <location>
        <begin position="20"/>
        <end position="39"/>
    </location>
</feature>
<protein>
    <submittedName>
        <fullName evidence="14">Cellulose synthase</fullName>
    </submittedName>
</protein>
<dbReference type="GO" id="GO:0016760">
    <property type="term" value="F:cellulose synthase (UDP-forming) activity"/>
    <property type="evidence" value="ECO:0007669"/>
    <property type="project" value="InterPro"/>
</dbReference>
<feature type="binding site" evidence="11">
    <location>
        <position position="113"/>
    </location>
    <ligand>
        <name>UDP-alpha-D-glucose</name>
        <dbReference type="ChEBI" id="CHEBI:58885"/>
    </ligand>
</feature>
<evidence type="ECO:0000256" key="8">
    <source>
        <dbReference type="ARBA" id="ARBA00037405"/>
    </source>
</evidence>
<organism evidence="14 15">
    <name type="scientific">Dillenia turbinata</name>
    <dbReference type="NCBI Taxonomy" id="194707"/>
    <lineage>
        <taxon>Eukaryota</taxon>
        <taxon>Viridiplantae</taxon>
        <taxon>Streptophyta</taxon>
        <taxon>Embryophyta</taxon>
        <taxon>Tracheophyta</taxon>
        <taxon>Spermatophyta</taxon>
        <taxon>Magnoliopsida</taxon>
        <taxon>eudicotyledons</taxon>
        <taxon>Gunneridae</taxon>
        <taxon>Pentapetalae</taxon>
        <taxon>Dilleniales</taxon>
        <taxon>Dilleniaceae</taxon>
        <taxon>Dillenia</taxon>
    </lineage>
</organism>
<proteinExistence type="inferred from homology"/>
<keyword evidence="6 13" id="KW-0472">Membrane</keyword>
<evidence type="ECO:0000256" key="4">
    <source>
        <dbReference type="ARBA" id="ARBA00022692"/>
    </source>
</evidence>
<reference evidence="14 15" key="1">
    <citation type="submission" date="2023-12" db="EMBL/GenBank/DDBJ databases">
        <title>A high-quality genome assembly for Dillenia turbinata (Dilleniales).</title>
        <authorList>
            <person name="Chanderbali A."/>
        </authorList>
    </citation>
    <scope>NUCLEOTIDE SEQUENCE [LARGE SCALE GENOMIC DNA]</scope>
    <source>
        <strain evidence="14">LSX21</strain>
        <tissue evidence="14">Leaf</tissue>
    </source>
</reference>
<feature type="binding site" evidence="12">
    <location>
        <position position="284"/>
    </location>
    <ligand>
        <name>Mn(2+)</name>
        <dbReference type="ChEBI" id="CHEBI:29035"/>
    </ligand>
</feature>
<evidence type="ECO:0000256" key="10">
    <source>
        <dbReference type="PIRSR" id="PIRSR605150-1"/>
    </source>
</evidence>
<evidence type="ECO:0000256" key="5">
    <source>
        <dbReference type="ARBA" id="ARBA00022989"/>
    </source>
</evidence>
<evidence type="ECO:0000256" key="12">
    <source>
        <dbReference type="PIRSR" id="PIRSR605150-3"/>
    </source>
</evidence>
<evidence type="ECO:0000313" key="15">
    <source>
        <dbReference type="Proteomes" id="UP001370490"/>
    </source>
</evidence>
<keyword evidence="3" id="KW-0808">Transferase</keyword>
<evidence type="ECO:0000256" key="9">
    <source>
        <dbReference type="ARBA" id="ARBA00060766"/>
    </source>
</evidence>
<dbReference type="InterPro" id="IPR029044">
    <property type="entry name" value="Nucleotide-diphossugar_trans"/>
</dbReference>
<evidence type="ECO:0000313" key="14">
    <source>
        <dbReference type="EMBL" id="KAK6932878.1"/>
    </source>
</evidence>
<evidence type="ECO:0000256" key="11">
    <source>
        <dbReference type="PIRSR" id="PIRSR605150-2"/>
    </source>
</evidence>
<evidence type="ECO:0000256" key="13">
    <source>
        <dbReference type="SAM" id="Phobius"/>
    </source>
</evidence>
<dbReference type="GO" id="GO:0071555">
    <property type="term" value="P:cell wall organization"/>
    <property type="evidence" value="ECO:0007669"/>
    <property type="project" value="UniProtKB-KW"/>
</dbReference>
<dbReference type="InterPro" id="IPR005150">
    <property type="entry name" value="Cellulose_synth"/>
</dbReference>
<gene>
    <name evidence="14" type="ORF">RJ641_002502</name>
</gene>
<feature type="binding site" evidence="11">
    <location>
        <position position="142"/>
    </location>
    <ligand>
        <name>UDP-alpha-D-glucose</name>
        <dbReference type="ChEBI" id="CHEBI:58885"/>
    </ligand>
</feature>
<dbReference type="GO" id="GO:0030244">
    <property type="term" value="P:cellulose biosynthetic process"/>
    <property type="evidence" value="ECO:0007669"/>
    <property type="project" value="InterPro"/>
</dbReference>
<dbReference type="PANTHER" id="PTHR13301">
    <property type="entry name" value="X-BOX TRANSCRIPTION FACTOR-RELATED"/>
    <property type="match status" value="1"/>
</dbReference>
<keyword evidence="15" id="KW-1185">Reference proteome</keyword>
<comment type="subcellular location">
    <subcellularLocation>
        <location evidence="1">Endomembrane system</location>
        <topology evidence="1">Multi-pass membrane protein</topology>
    </subcellularLocation>
</comment>
<evidence type="ECO:0000256" key="2">
    <source>
        <dbReference type="ARBA" id="ARBA00022676"/>
    </source>
</evidence>
<evidence type="ECO:0000256" key="6">
    <source>
        <dbReference type="ARBA" id="ARBA00023136"/>
    </source>
</evidence>
<feature type="transmembrane region" description="Helical" evidence="13">
    <location>
        <begin position="51"/>
        <end position="72"/>
    </location>
</feature>
<dbReference type="SUPFAM" id="SSF53448">
    <property type="entry name" value="Nucleotide-diphospho-sugar transferases"/>
    <property type="match status" value="1"/>
</dbReference>
<feature type="transmembrane region" description="Helical" evidence="13">
    <location>
        <begin position="682"/>
        <end position="705"/>
    </location>
</feature>
<name>A0AAN8VS13_9MAGN</name>
<dbReference type="GO" id="GO:0012505">
    <property type="term" value="C:endomembrane system"/>
    <property type="evidence" value="ECO:0007669"/>
    <property type="project" value="UniProtKB-SubCell"/>
</dbReference>
<keyword evidence="5 13" id="KW-1133">Transmembrane helix</keyword>
<comment type="caution">
    <text evidence="14">The sequence shown here is derived from an EMBL/GenBank/DDBJ whole genome shotgun (WGS) entry which is preliminary data.</text>
</comment>
<dbReference type="Gene3D" id="3.90.550.10">
    <property type="entry name" value="Spore Coat Polysaccharide Biosynthesis Protein SpsA, Chain A"/>
    <property type="match status" value="1"/>
</dbReference>
<keyword evidence="2" id="KW-0328">Glycosyltransferase</keyword>
<keyword evidence="4 13" id="KW-0812">Transmembrane</keyword>
<feature type="binding site" evidence="12">
    <location>
        <position position="308"/>
    </location>
    <ligand>
        <name>Mn(2+)</name>
        <dbReference type="ChEBI" id="CHEBI:29035"/>
    </ligand>
</feature>
<feature type="transmembrane region" description="Helical" evidence="13">
    <location>
        <begin position="648"/>
        <end position="667"/>
    </location>
</feature>
<dbReference type="EMBL" id="JBAMMX010000010">
    <property type="protein sequence ID" value="KAK6932878.1"/>
    <property type="molecule type" value="Genomic_DNA"/>
</dbReference>